<feature type="domain" description="MgtC/SapB/SrpB/YhiD N-terminal" evidence="8">
    <location>
        <begin position="18"/>
        <end position="146"/>
    </location>
</feature>
<dbReference type="PANTHER" id="PTHR33778:SF1">
    <property type="entry name" value="MAGNESIUM TRANSPORTER YHID-RELATED"/>
    <property type="match status" value="1"/>
</dbReference>
<evidence type="ECO:0000313" key="10">
    <source>
        <dbReference type="Proteomes" id="UP001259347"/>
    </source>
</evidence>
<sequence length="237" mass="24456">MADVAWVGSTTLTELFLLLIAFVLSAIIGLERQRRLKSAGLRTHTLVGVGSAVFTLVSAYGFATVTSPDALLDPSRIAAQVVSGIGFLGAGVIFVRQNAVSGLTTAASIWVTAAIGMASGAGMPLIAITATALHLCTVTFLGRLGRRLRPEGEETTVVVKYLEGNGALSTVLGVAADLGFQVHMVGTRHIVKTGAPPRAVTTLRLRDSSTEVGPLIAPLGDIPGVLSVKITGTDPED</sequence>
<proteinExistence type="inferred from homology"/>
<gene>
    <name evidence="9" type="ORF">J2Y69_002744</name>
</gene>
<evidence type="ECO:0000313" key="9">
    <source>
        <dbReference type="EMBL" id="MDR6868133.1"/>
    </source>
</evidence>
<feature type="transmembrane region" description="Helical" evidence="7">
    <location>
        <begin position="43"/>
        <end position="65"/>
    </location>
</feature>
<evidence type="ECO:0000256" key="2">
    <source>
        <dbReference type="ARBA" id="ARBA00009298"/>
    </source>
</evidence>
<keyword evidence="4 7" id="KW-0812">Transmembrane</keyword>
<keyword evidence="3" id="KW-1003">Cell membrane</keyword>
<comment type="subcellular location">
    <subcellularLocation>
        <location evidence="1">Cell membrane</location>
        <topology evidence="1">Multi-pass membrane protein</topology>
    </subcellularLocation>
</comment>
<organism evidence="9 10">
    <name type="scientific">Microbacterium resistens</name>
    <dbReference type="NCBI Taxonomy" id="156977"/>
    <lineage>
        <taxon>Bacteria</taxon>
        <taxon>Bacillati</taxon>
        <taxon>Actinomycetota</taxon>
        <taxon>Actinomycetes</taxon>
        <taxon>Micrococcales</taxon>
        <taxon>Microbacteriaceae</taxon>
        <taxon>Microbacterium</taxon>
    </lineage>
</organism>
<evidence type="ECO:0000256" key="1">
    <source>
        <dbReference type="ARBA" id="ARBA00004651"/>
    </source>
</evidence>
<name>A0ABU1SGP0_9MICO</name>
<comment type="caution">
    <text evidence="9">The sequence shown here is derived from an EMBL/GenBank/DDBJ whole genome shotgun (WGS) entry which is preliminary data.</text>
</comment>
<evidence type="ECO:0000256" key="7">
    <source>
        <dbReference type="SAM" id="Phobius"/>
    </source>
</evidence>
<keyword evidence="10" id="KW-1185">Reference proteome</keyword>
<keyword evidence="6 7" id="KW-0472">Membrane</keyword>
<dbReference type="Proteomes" id="UP001259347">
    <property type="component" value="Unassembled WGS sequence"/>
</dbReference>
<dbReference type="Pfam" id="PF02308">
    <property type="entry name" value="MgtC"/>
    <property type="match status" value="1"/>
</dbReference>
<evidence type="ECO:0000256" key="6">
    <source>
        <dbReference type="ARBA" id="ARBA00023136"/>
    </source>
</evidence>
<keyword evidence="5 7" id="KW-1133">Transmembrane helix</keyword>
<dbReference type="InterPro" id="IPR003416">
    <property type="entry name" value="MgtC/SapB/SrpB/YhiD_fam"/>
</dbReference>
<evidence type="ECO:0000259" key="8">
    <source>
        <dbReference type="Pfam" id="PF02308"/>
    </source>
</evidence>
<comment type="similarity">
    <text evidence="2">Belongs to the MgtC/SapB family.</text>
</comment>
<reference evidence="9 10" key="1">
    <citation type="submission" date="2023-07" db="EMBL/GenBank/DDBJ databases">
        <title>Sorghum-associated microbial communities from plants grown in Nebraska, USA.</title>
        <authorList>
            <person name="Schachtman D."/>
        </authorList>
    </citation>
    <scope>NUCLEOTIDE SEQUENCE [LARGE SCALE GENOMIC DNA]</scope>
    <source>
        <strain evidence="9 10">2980</strain>
    </source>
</reference>
<dbReference type="PRINTS" id="PR01837">
    <property type="entry name" value="MGTCSAPBPROT"/>
</dbReference>
<evidence type="ECO:0000256" key="5">
    <source>
        <dbReference type="ARBA" id="ARBA00022989"/>
    </source>
</evidence>
<dbReference type="PANTHER" id="PTHR33778">
    <property type="entry name" value="PROTEIN MGTC"/>
    <property type="match status" value="1"/>
</dbReference>
<protein>
    <submittedName>
        <fullName evidence="9">Mg2+ transporter-C (MgtC) family protein</fullName>
    </submittedName>
</protein>
<dbReference type="EMBL" id="JAVDUM010000012">
    <property type="protein sequence ID" value="MDR6868133.1"/>
    <property type="molecule type" value="Genomic_DNA"/>
</dbReference>
<feature type="transmembrane region" description="Helical" evidence="7">
    <location>
        <begin position="12"/>
        <end position="31"/>
    </location>
</feature>
<dbReference type="InterPro" id="IPR049177">
    <property type="entry name" value="MgtC_SapB_SrpB_YhiD_N"/>
</dbReference>
<dbReference type="RefSeq" id="WP_310021649.1">
    <property type="nucleotide sequence ID" value="NZ_JAVDUM010000012.1"/>
</dbReference>
<feature type="transmembrane region" description="Helical" evidence="7">
    <location>
        <begin position="102"/>
        <end position="119"/>
    </location>
</feature>
<evidence type="ECO:0000256" key="3">
    <source>
        <dbReference type="ARBA" id="ARBA00022475"/>
    </source>
</evidence>
<evidence type="ECO:0000256" key="4">
    <source>
        <dbReference type="ARBA" id="ARBA00022692"/>
    </source>
</evidence>
<accession>A0ABU1SGP0</accession>
<feature type="transmembrane region" description="Helical" evidence="7">
    <location>
        <begin position="77"/>
        <end position="95"/>
    </location>
</feature>